<accession>A0A4Y2W4H2</accession>
<dbReference type="AlphaFoldDB" id="A0A4Y2W4H2"/>
<name>A0A4Y2W4H2_ARAVE</name>
<dbReference type="EMBL" id="BGPR01054728">
    <property type="protein sequence ID" value="GBO31438.1"/>
    <property type="molecule type" value="Genomic_DNA"/>
</dbReference>
<dbReference type="InterPro" id="IPR011993">
    <property type="entry name" value="PH-like_dom_sf"/>
</dbReference>
<reference evidence="1 2" key="1">
    <citation type="journal article" date="2019" name="Sci. Rep.">
        <title>Orb-weaving spider Araneus ventricosus genome elucidates the spidroin gene catalogue.</title>
        <authorList>
            <person name="Kono N."/>
            <person name="Nakamura H."/>
            <person name="Ohtoshi R."/>
            <person name="Moran D.A.P."/>
            <person name="Shinohara A."/>
            <person name="Yoshida Y."/>
            <person name="Fujiwara M."/>
            <person name="Mori M."/>
            <person name="Tomita M."/>
            <person name="Arakawa K."/>
        </authorList>
    </citation>
    <scope>NUCLEOTIDE SEQUENCE [LARGE SCALE GENOMIC DNA]</scope>
</reference>
<sequence>MYGYLTITPKKLILVHPQQGYVIQEWYLNTVDKFQLIQQTRIEDVNKVLSMTTCSDSSTGKGDILIFFKQKVSVGLSHL</sequence>
<keyword evidence="2" id="KW-1185">Reference proteome</keyword>
<proteinExistence type="predicted"/>
<protein>
    <submittedName>
        <fullName evidence="1">Uncharacterized protein</fullName>
    </submittedName>
</protein>
<dbReference type="Proteomes" id="UP000499080">
    <property type="component" value="Unassembled WGS sequence"/>
</dbReference>
<comment type="caution">
    <text evidence="1">The sequence shown here is derived from an EMBL/GenBank/DDBJ whole genome shotgun (WGS) entry which is preliminary data.</text>
</comment>
<organism evidence="1 2">
    <name type="scientific">Araneus ventricosus</name>
    <name type="common">Orbweaver spider</name>
    <name type="synonym">Epeira ventricosa</name>
    <dbReference type="NCBI Taxonomy" id="182803"/>
    <lineage>
        <taxon>Eukaryota</taxon>
        <taxon>Metazoa</taxon>
        <taxon>Ecdysozoa</taxon>
        <taxon>Arthropoda</taxon>
        <taxon>Chelicerata</taxon>
        <taxon>Arachnida</taxon>
        <taxon>Araneae</taxon>
        <taxon>Araneomorphae</taxon>
        <taxon>Entelegynae</taxon>
        <taxon>Araneoidea</taxon>
        <taxon>Araneidae</taxon>
        <taxon>Araneus</taxon>
    </lineage>
</organism>
<evidence type="ECO:0000313" key="1">
    <source>
        <dbReference type="EMBL" id="GBO31438.1"/>
    </source>
</evidence>
<dbReference type="Gene3D" id="2.30.29.30">
    <property type="entry name" value="Pleckstrin-homology domain (PH domain)/Phosphotyrosine-binding domain (PTB)"/>
    <property type="match status" value="1"/>
</dbReference>
<dbReference type="OrthoDB" id="6077994at2759"/>
<evidence type="ECO:0000313" key="2">
    <source>
        <dbReference type="Proteomes" id="UP000499080"/>
    </source>
</evidence>
<gene>
    <name evidence="1" type="ORF">AVEN_236199_1</name>
</gene>